<dbReference type="InterPro" id="IPR023296">
    <property type="entry name" value="Glyco_hydro_beta-prop_sf"/>
</dbReference>
<dbReference type="InterPro" id="IPR006710">
    <property type="entry name" value="Glyco_hydro_43"/>
</dbReference>
<evidence type="ECO:0000256" key="8">
    <source>
        <dbReference type="SAM" id="SignalP"/>
    </source>
</evidence>
<dbReference type="PIRSF" id="PIRSF026534">
    <property type="entry name" value="Endo_alpha-L-arabinosidase"/>
    <property type="match status" value="1"/>
</dbReference>
<feature type="signal peptide" evidence="8">
    <location>
        <begin position="1"/>
        <end position="18"/>
    </location>
</feature>
<comment type="caution">
    <text evidence="9">The sequence shown here is derived from an EMBL/GenBank/DDBJ whole genome shotgun (WGS) entry which is preliminary data.</text>
</comment>
<name>A0ABR3P3W9_9PEZI</name>
<dbReference type="PANTHER" id="PTHR43301">
    <property type="entry name" value="ARABINAN ENDO-1,5-ALPHA-L-ARABINOSIDASE"/>
    <property type="match status" value="1"/>
</dbReference>
<dbReference type="PANTHER" id="PTHR43301:SF3">
    <property type="entry name" value="ARABINAN ENDO-1,5-ALPHA-L-ARABINOSIDASE A-RELATED"/>
    <property type="match status" value="1"/>
</dbReference>
<evidence type="ECO:0000313" key="9">
    <source>
        <dbReference type="EMBL" id="KAL1297467.1"/>
    </source>
</evidence>
<dbReference type="InterPro" id="IPR050727">
    <property type="entry name" value="GH43_arabinanases"/>
</dbReference>
<evidence type="ECO:0000313" key="10">
    <source>
        <dbReference type="Proteomes" id="UP001562354"/>
    </source>
</evidence>
<sequence>MLFSLLAVPLALASMVAGYANPMACSGVCTNTHDPALIRRTSDGEYFRFATGGGIAIHKASSLTGPWVYQGEALSGGSKIDNSGAKDMWAPDVSYVGGTYYMYYAVSAFGTQNSVIGVATSKTMEVGSWTDHGSAGISSTTGKPYNAIDPNLYVGSDGKYYMQFGSFWTDIFQTTMKSSLTGTSGSGATNIAFNGSGTHSLEGSYMVYRDNYYYLFFSSGQCCNYDTSRPAKGDEYKIMVCRSTSPTSGFVDKNKVSCLNGGGTEVLASHDHVYGPGGQGVYNDPKNGWVLYYHYVDTTVSYLDGDKKLGINKISWSGGWPSV</sequence>
<reference evidence="9 10" key="1">
    <citation type="submission" date="2024-07" db="EMBL/GenBank/DDBJ databases">
        <title>Draft sequence of the Neodothiora populina.</title>
        <authorList>
            <person name="Drown D.D."/>
            <person name="Schuette U.S."/>
            <person name="Buechlein A.B."/>
            <person name="Rusch D.R."/>
            <person name="Winton L.W."/>
            <person name="Adams G.A."/>
        </authorList>
    </citation>
    <scope>NUCLEOTIDE SEQUENCE [LARGE SCALE GENOMIC DNA]</scope>
    <source>
        <strain evidence="9 10">CPC 39397</strain>
    </source>
</reference>
<keyword evidence="5 7" id="KW-0378">Hydrolase</keyword>
<dbReference type="Pfam" id="PF04616">
    <property type="entry name" value="Glyco_hydro_43"/>
    <property type="match status" value="1"/>
</dbReference>
<accession>A0ABR3P3W9</accession>
<evidence type="ECO:0000256" key="5">
    <source>
        <dbReference type="ARBA" id="ARBA00022801"/>
    </source>
</evidence>
<protein>
    <recommendedName>
        <fullName evidence="4 7">Arabinan endo-1,5-alpha-L-arabinosidase</fullName>
        <ecNumber evidence="4 7">3.2.1.99</ecNumber>
    </recommendedName>
</protein>
<dbReference type="EC" id="3.2.1.99" evidence="4 7"/>
<keyword evidence="10" id="KW-1185">Reference proteome</keyword>
<proteinExistence type="inferred from homology"/>
<dbReference type="CDD" id="cd18831">
    <property type="entry name" value="GH43_AnAbnA-like"/>
    <property type="match status" value="1"/>
</dbReference>
<dbReference type="Gene3D" id="2.115.10.20">
    <property type="entry name" value="Glycosyl hydrolase domain, family 43"/>
    <property type="match status" value="1"/>
</dbReference>
<keyword evidence="8" id="KW-0732">Signal</keyword>
<dbReference type="Proteomes" id="UP001562354">
    <property type="component" value="Unassembled WGS sequence"/>
</dbReference>
<evidence type="ECO:0000256" key="4">
    <source>
        <dbReference type="ARBA" id="ARBA00012586"/>
    </source>
</evidence>
<dbReference type="InterPro" id="IPR016840">
    <property type="entry name" value="Glyco_hydro_43_endo_a_Ara-ase"/>
</dbReference>
<dbReference type="GeneID" id="95978693"/>
<feature type="chain" id="PRO_5047049604" description="Arabinan endo-1,5-alpha-L-arabinosidase" evidence="8">
    <location>
        <begin position="19"/>
        <end position="323"/>
    </location>
</feature>
<dbReference type="RefSeq" id="XP_069197149.1">
    <property type="nucleotide sequence ID" value="XM_069344714.1"/>
</dbReference>
<keyword evidence="6 7" id="KW-0326">Glycosidase</keyword>
<gene>
    <name evidence="9" type="ORF">AAFC00_004993</name>
</gene>
<evidence type="ECO:0000256" key="1">
    <source>
        <dbReference type="ARBA" id="ARBA00000375"/>
    </source>
</evidence>
<evidence type="ECO:0000256" key="7">
    <source>
        <dbReference type="PIRNR" id="PIRNR026534"/>
    </source>
</evidence>
<evidence type="ECO:0000256" key="6">
    <source>
        <dbReference type="ARBA" id="ARBA00023295"/>
    </source>
</evidence>
<comment type="similarity">
    <text evidence="3 7">Belongs to the glycosyl hydrolase 43 family.</text>
</comment>
<dbReference type="SUPFAM" id="SSF75005">
    <property type="entry name" value="Arabinanase/levansucrase/invertase"/>
    <property type="match status" value="1"/>
</dbReference>
<organism evidence="9 10">
    <name type="scientific">Neodothiora populina</name>
    <dbReference type="NCBI Taxonomy" id="2781224"/>
    <lineage>
        <taxon>Eukaryota</taxon>
        <taxon>Fungi</taxon>
        <taxon>Dikarya</taxon>
        <taxon>Ascomycota</taxon>
        <taxon>Pezizomycotina</taxon>
        <taxon>Dothideomycetes</taxon>
        <taxon>Dothideomycetidae</taxon>
        <taxon>Dothideales</taxon>
        <taxon>Dothioraceae</taxon>
        <taxon>Neodothiora</taxon>
    </lineage>
</organism>
<comment type="catalytic activity">
    <reaction evidence="1 7">
        <text>Endohydrolysis of (1-&gt;5)-alpha-arabinofuranosidic linkages in (1-&gt;5)-arabinans.</text>
        <dbReference type="EC" id="3.2.1.99"/>
    </reaction>
</comment>
<dbReference type="EMBL" id="JBFMKM010000016">
    <property type="protein sequence ID" value="KAL1297467.1"/>
    <property type="molecule type" value="Genomic_DNA"/>
</dbReference>
<evidence type="ECO:0000256" key="3">
    <source>
        <dbReference type="ARBA" id="ARBA00009865"/>
    </source>
</evidence>
<comment type="pathway">
    <text evidence="2 7">Glycan metabolism; L-arabinan degradation.</text>
</comment>
<evidence type="ECO:0000256" key="2">
    <source>
        <dbReference type="ARBA" id="ARBA00004834"/>
    </source>
</evidence>